<keyword evidence="2" id="KW-1185">Reference proteome</keyword>
<sequence>MTVFITHCWRKERPPLADTPTTHAAQRAVRGLALAAGGWLHLAVRWVACLLAALLLIANPADAEGIVVQNASLQLQDDHYVVDATFNVTLNPTLDEVLHKGVPLYFLTEFEIVKPRWYWAYRQLASWFDNTARLEARLTYNALTRKYRVGYGSLYQSFSSLSQALSALGAVRNWSVTDAGNLTKGRQYEGRVRMRLDVSQLPKPFQINAIGTQEWDIASEWRNVAVSSE</sequence>
<comment type="caution">
    <text evidence="1">The sequence shown here is derived from an EMBL/GenBank/DDBJ whole genome shotgun (WGS) entry which is preliminary data.</text>
</comment>
<dbReference type="Pfam" id="PF14334">
    <property type="entry name" value="DUF4390"/>
    <property type="match status" value="1"/>
</dbReference>
<name>A0A840MLD1_9PROT</name>
<dbReference type="RefSeq" id="WP_184035025.1">
    <property type="nucleotide sequence ID" value="NZ_JACHHY010000003.1"/>
</dbReference>
<organism evidence="1 2">
    <name type="scientific">Chitinivorax tropicus</name>
    <dbReference type="NCBI Taxonomy" id="714531"/>
    <lineage>
        <taxon>Bacteria</taxon>
        <taxon>Pseudomonadati</taxon>
        <taxon>Pseudomonadota</taxon>
        <taxon>Betaproteobacteria</taxon>
        <taxon>Chitinivorax</taxon>
    </lineage>
</organism>
<evidence type="ECO:0000313" key="1">
    <source>
        <dbReference type="EMBL" id="MBB5017356.1"/>
    </source>
</evidence>
<dbReference type="Proteomes" id="UP000575898">
    <property type="component" value="Unassembled WGS sequence"/>
</dbReference>
<dbReference type="InterPro" id="IPR025500">
    <property type="entry name" value="DUF4390"/>
</dbReference>
<dbReference type="AlphaFoldDB" id="A0A840MLD1"/>
<protein>
    <recommendedName>
        <fullName evidence="3">DUF4390 domain-containing protein</fullName>
    </recommendedName>
</protein>
<evidence type="ECO:0008006" key="3">
    <source>
        <dbReference type="Google" id="ProtNLM"/>
    </source>
</evidence>
<proteinExistence type="predicted"/>
<gene>
    <name evidence="1" type="ORF">HNQ59_000620</name>
</gene>
<dbReference type="EMBL" id="JACHHY010000003">
    <property type="protein sequence ID" value="MBB5017356.1"/>
    <property type="molecule type" value="Genomic_DNA"/>
</dbReference>
<evidence type="ECO:0000313" key="2">
    <source>
        <dbReference type="Proteomes" id="UP000575898"/>
    </source>
</evidence>
<accession>A0A840MLD1</accession>
<reference evidence="1 2" key="1">
    <citation type="submission" date="2020-08" db="EMBL/GenBank/DDBJ databases">
        <title>Genomic Encyclopedia of Type Strains, Phase IV (KMG-IV): sequencing the most valuable type-strain genomes for metagenomic binning, comparative biology and taxonomic classification.</title>
        <authorList>
            <person name="Goeker M."/>
        </authorList>
    </citation>
    <scope>NUCLEOTIDE SEQUENCE [LARGE SCALE GENOMIC DNA]</scope>
    <source>
        <strain evidence="1 2">DSM 27165</strain>
    </source>
</reference>